<reference evidence="2 4" key="3">
    <citation type="submission" date="2016-10" db="EMBL/GenBank/DDBJ databases">
        <authorList>
            <person name="de Groot N.N."/>
        </authorList>
    </citation>
    <scope>NUCLEOTIDE SEQUENCE [LARGE SCALE GENOMIC DNA]</scope>
    <source>
        <strain evidence="2 4">DSM 11457</strain>
    </source>
</reference>
<organism evidence="1 3">
    <name type="scientific">Roseovarius tolerans</name>
    <dbReference type="NCBI Taxonomy" id="74031"/>
    <lineage>
        <taxon>Bacteria</taxon>
        <taxon>Pseudomonadati</taxon>
        <taxon>Pseudomonadota</taxon>
        <taxon>Alphaproteobacteria</taxon>
        <taxon>Rhodobacterales</taxon>
        <taxon>Roseobacteraceae</taxon>
        <taxon>Roseovarius</taxon>
    </lineage>
</organism>
<dbReference type="STRING" id="74031.SAMN04488077_104223"/>
<dbReference type="OrthoDB" id="7875175at2"/>
<dbReference type="AlphaFoldDB" id="A0A0L6CUI0"/>
<evidence type="ECO:0000313" key="3">
    <source>
        <dbReference type="Proteomes" id="UP000037046"/>
    </source>
</evidence>
<accession>A0A0L6CUI0</accession>
<proteinExistence type="predicted"/>
<name>A0A0L6CUI0_9RHOB</name>
<dbReference type="EMBL" id="FOBO01000004">
    <property type="protein sequence ID" value="SEM40608.1"/>
    <property type="molecule type" value="Genomic_DNA"/>
</dbReference>
<keyword evidence="3" id="KW-1185">Reference proteome</keyword>
<reference evidence="1" key="2">
    <citation type="submission" date="2015-07" db="EMBL/GenBank/DDBJ databases">
        <title>MeaNS - Measles Nucleotide Surveillance Program.</title>
        <authorList>
            <person name="Tran T."/>
            <person name="Druce J."/>
        </authorList>
    </citation>
    <scope>NUCLEOTIDE SEQUENCE</scope>
    <source>
        <strain evidence="1">EL-164</strain>
    </source>
</reference>
<gene>
    <name evidence="1" type="ORF">ROTO_21190</name>
    <name evidence="2" type="ORF">SAMN04488077_104223</name>
</gene>
<reference evidence="3" key="1">
    <citation type="submission" date="2015-07" db="EMBL/GenBank/DDBJ databases">
        <title>Draft Genome Sequence of Roseovarius tolerans EL-164, a producer of N-Acylated Alanine Methyl Esters (NAMEs).</title>
        <authorList>
            <person name="Voget S."/>
            <person name="Bruns H."/>
            <person name="Wagner-Doebler I."/>
            <person name="Schulz S."/>
            <person name="Daniel R."/>
        </authorList>
    </citation>
    <scope>NUCLEOTIDE SEQUENCE [LARGE SCALE GENOMIC DNA]</scope>
    <source>
        <strain evidence="3">EL-164</strain>
    </source>
</reference>
<dbReference type="EMBL" id="LGVV01000026">
    <property type="protein sequence ID" value="KNX41340.1"/>
    <property type="molecule type" value="Genomic_DNA"/>
</dbReference>
<evidence type="ECO:0000313" key="1">
    <source>
        <dbReference type="EMBL" id="KNX41340.1"/>
    </source>
</evidence>
<evidence type="ECO:0000313" key="4">
    <source>
        <dbReference type="Proteomes" id="UP000182160"/>
    </source>
</evidence>
<protein>
    <submittedName>
        <fullName evidence="1">Uncharacterized protein</fullName>
    </submittedName>
</protein>
<dbReference type="PATRIC" id="fig|74031.6.peg.2161"/>
<dbReference type="Proteomes" id="UP000182160">
    <property type="component" value="Unassembled WGS sequence"/>
</dbReference>
<dbReference type="Proteomes" id="UP000037046">
    <property type="component" value="Unassembled WGS sequence"/>
</dbReference>
<dbReference type="RefSeq" id="WP_050663005.1">
    <property type="nucleotide sequence ID" value="NZ_CP118494.1"/>
</dbReference>
<evidence type="ECO:0000313" key="2">
    <source>
        <dbReference type="EMBL" id="SEM40608.1"/>
    </source>
</evidence>
<sequence length="123" mass="13382">MRIMTFSNDGKGGTQFGHQMVDFQSGLSGFVVSSQMMSAARPCKRYFFTELPPGFASSKDFSSRSQLCVLLSGEVELSSSTGDTERLSAGGVMLLDDTDYENPSREIRVLGDEAAHILVVQTE</sequence>